<comment type="caution">
    <text evidence="1">The sequence shown here is derived from an EMBL/GenBank/DDBJ whole genome shotgun (WGS) entry which is preliminary data.</text>
</comment>
<protein>
    <submittedName>
        <fullName evidence="1">Uncharacterized protein</fullName>
    </submittedName>
</protein>
<reference evidence="1 2" key="1">
    <citation type="submission" date="2018-06" db="EMBL/GenBank/DDBJ databases">
        <title>Genomic Encyclopedia of Type Strains, Phase IV (KMG-IV): sequencing the most valuable type-strain genomes for metagenomic binning, comparative biology and taxonomic classification.</title>
        <authorList>
            <person name="Goeker M."/>
        </authorList>
    </citation>
    <scope>NUCLEOTIDE SEQUENCE [LARGE SCALE GENOMIC DNA]</scope>
    <source>
        <strain evidence="1 2">DSM 25532</strain>
    </source>
</reference>
<dbReference type="Pfam" id="PF22091">
    <property type="entry name" value="DUF6941"/>
    <property type="match status" value="1"/>
</dbReference>
<accession>A0A366HSH3</accession>
<dbReference type="EMBL" id="QNRR01000001">
    <property type="protein sequence ID" value="RBP47231.1"/>
    <property type="molecule type" value="Genomic_DNA"/>
</dbReference>
<dbReference type="InterPro" id="IPR054221">
    <property type="entry name" value="DUF6941"/>
</dbReference>
<keyword evidence="2" id="KW-1185">Reference proteome</keyword>
<dbReference type="AlphaFoldDB" id="A0A366HSH3"/>
<dbReference type="RefSeq" id="WP_113956184.1">
    <property type="nucleotide sequence ID" value="NZ_QNRR01000001.1"/>
</dbReference>
<name>A0A366HSH3_9BACT</name>
<sequence length="141" mass="15778">MQLLLATLCDSAADYQGKLCVLGAFDTLCAQEFPVEHPQCSLAVRLMFYPDDVGRHNLSIQLEDEVGQAVMPPFSATMDVVLPPNSVPFVTRNLVLNLQRLRFEEPGVYRFEIKRNGKPMISLPLRVARMEEMRPTMGPAG</sequence>
<dbReference type="Proteomes" id="UP000253426">
    <property type="component" value="Unassembled WGS sequence"/>
</dbReference>
<proteinExistence type="predicted"/>
<gene>
    <name evidence="1" type="ORF">DES53_10128</name>
</gene>
<organism evidence="1 2">
    <name type="scientific">Roseimicrobium gellanilyticum</name>
    <dbReference type="NCBI Taxonomy" id="748857"/>
    <lineage>
        <taxon>Bacteria</taxon>
        <taxon>Pseudomonadati</taxon>
        <taxon>Verrucomicrobiota</taxon>
        <taxon>Verrucomicrobiia</taxon>
        <taxon>Verrucomicrobiales</taxon>
        <taxon>Verrucomicrobiaceae</taxon>
        <taxon>Roseimicrobium</taxon>
    </lineage>
</organism>
<evidence type="ECO:0000313" key="1">
    <source>
        <dbReference type="EMBL" id="RBP47231.1"/>
    </source>
</evidence>
<dbReference type="OrthoDB" id="1716312at2"/>
<evidence type="ECO:0000313" key="2">
    <source>
        <dbReference type="Proteomes" id="UP000253426"/>
    </source>
</evidence>